<dbReference type="EMBL" id="JAAGYP010000618">
    <property type="protein sequence ID" value="NEN74244.1"/>
    <property type="molecule type" value="Genomic_DNA"/>
</dbReference>
<protein>
    <submittedName>
        <fullName evidence="2">Hemagglutinin</fullName>
    </submittedName>
</protein>
<dbReference type="Pfam" id="PF05662">
    <property type="entry name" value="YadA_stalk"/>
    <property type="match status" value="1"/>
</dbReference>
<reference evidence="2 3" key="1">
    <citation type="submission" date="2020-02" db="EMBL/GenBank/DDBJ databases">
        <authorList>
            <person name="Subbiah M."/>
            <person name="Call D."/>
        </authorList>
    </citation>
    <scope>NUCLEOTIDE SEQUENCE [LARGE SCALE GENOMIC DNA]</scope>
    <source>
        <strain evidence="2 3">8375wB1</strain>
    </source>
</reference>
<evidence type="ECO:0000313" key="3">
    <source>
        <dbReference type="Proteomes" id="UP000471360"/>
    </source>
</evidence>
<dbReference type="Gene3D" id="2.20.70.140">
    <property type="match status" value="1"/>
</dbReference>
<sequence length="207" mass="21549">ELKSALQDTTSALVNSGYGVQADDGNKVTRPLGEHVSIAGDGRNITTMVQDGKLLVQLSEHIDTGKNGSVTVGDTVITDEGLSITGGPSVTKSGINAGDQVISGVQDGVDAHDAVNVSQLNQQINNATAATTWSLKTESSDASVAVSSQTVEVKHGLNTRVSAVQTDDKGNYSYEIDVTGIPVEYTDSKGNPLVNIGGKFYTRTEDP</sequence>
<dbReference type="InterPro" id="IPR011049">
    <property type="entry name" value="Serralysin-like_metalloprot_C"/>
</dbReference>
<organism evidence="2 3">
    <name type="scientific">Escherichia coli</name>
    <dbReference type="NCBI Taxonomy" id="562"/>
    <lineage>
        <taxon>Bacteria</taxon>
        <taxon>Pseudomonadati</taxon>
        <taxon>Pseudomonadota</taxon>
        <taxon>Gammaproteobacteria</taxon>
        <taxon>Enterobacterales</taxon>
        <taxon>Enterobacteriaceae</taxon>
        <taxon>Escherichia</taxon>
    </lineage>
</organism>
<gene>
    <name evidence="2" type="ORF">G3W53_30445</name>
</gene>
<comment type="caution">
    <text evidence="2">The sequence shown here is derived from an EMBL/GenBank/DDBJ whole genome shotgun (WGS) entry which is preliminary data.</text>
</comment>
<dbReference type="SUPFAM" id="SSF101967">
    <property type="entry name" value="Adhesin YadA, collagen-binding domain"/>
    <property type="match status" value="1"/>
</dbReference>
<feature type="domain" description="Trimeric autotransporter adhesin YadA-like stalk" evidence="1">
    <location>
        <begin position="102"/>
        <end position="132"/>
    </location>
</feature>
<feature type="non-terminal residue" evidence="2">
    <location>
        <position position="1"/>
    </location>
</feature>
<evidence type="ECO:0000259" key="1">
    <source>
        <dbReference type="Pfam" id="PF05662"/>
    </source>
</evidence>
<dbReference type="AlphaFoldDB" id="A0A8T6QH88"/>
<dbReference type="InterPro" id="IPR008635">
    <property type="entry name" value="Coiled_stalk_dom"/>
</dbReference>
<proteinExistence type="predicted"/>
<accession>A0A8T6QH88</accession>
<dbReference type="Proteomes" id="UP000471360">
    <property type="component" value="Unassembled WGS sequence"/>
</dbReference>
<name>A0A8T6QH88_ECOLX</name>
<feature type="non-terminal residue" evidence="2">
    <location>
        <position position="207"/>
    </location>
</feature>
<evidence type="ECO:0000313" key="2">
    <source>
        <dbReference type="EMBL" id="NEN74244.1"/>
    </source>
</evidence>
<dbReference type="GO" id="GO:0019867">
    <property type="term" value="C:outer membrane"/>
    <property type="evidence" value="ECO:0007669"/>
    <property type="project" value="InterPro"/>
</dbReference>